<feature type="non-terminal residue" evidence="2">
    <location>
        <position position="57"/>
    </location>
</feature>
<evidence type="ECO:0000256" key="1">
    <source>
        <dbReference type="SAM" id="MobiDB-lite"/>
    </source>
</evidence>
<protein>
    <submittedName>
        <fullName evidence="2">Uncharacterized protein</fullName>
    </submittedName>
</protein>
<dbReference type="OrthoDB" id="696607at2759"/>
<proteinExistence type="predicted"/>
<accession>S8CNA9</accession>
<reference evidence="2 3" key="1">
    <citation type="journal article" date="2013" name="BMC Genomics">
        <title>The miniature genome of a carnivorous plant Genlisea aurea contains a low number of genes and short non-coding sequences.</title>
        <authorList>
            <person name="Leushkin E.V."/>
            <person name="Sutormin R.A."/>
            <person name="Nabieva E.R."/>
            <person name="Penin A.A."/>
            <person name="Kondrashov A.S."/>
            <person name="Logacheva M.D."/>
        </authorList>
    </citation>
    <scope>NUCLEOTIDE SEQUENCE [LARGE SCALE GENOMIC DNA]</scope>
</reference>
<feature type="region of interest" description="Disordered" evidence="1">
    <location>
        <begin position="1"/>
        <end position="57"/>
    </location>
</feature>
<evidence type="ECO:0000313" key="2">
    <source>
        <dbReference type="EMBL" id="EPS66271.1"/>
    </source>
</evidence>
<gene>
    <name evidence="2" type="ORF">M569_08506</name>
</gene>
<dbReference type="Proteomes" id="UP000015453">
    <property type="component" value="Unassembled WGS sequence"/>
</dbReference>
<dbReference type="AlphaFoldDB" id="S8CNA9"/>
<organism evidence="2 3">
    <name type="scientific">Genlisea aurea</name>
    <dbReference type="NCBI Taxonomy" id="192259"/>
    <lineage>
        <taxon>Eukaryota</taxon>
        <taxon>Viridiplantae</taxon>
        <taxon>Streptophyta</taxon>
        <taxon>Embryophyta</taxon>
        <taxon>Tracheophyta</taxon>
        <taxon>Spermatophyta</taxon>
        <taxon>Magnoliopsida</taxon>
        <taxon>eudicotyledons</taxon>
        <taxon>Gunneridae</taxon>
        <taxon>Pentapetalae</taxon>
        <taxon>asterids</taxon>
        <taxon>lamiids</taxon>
        <taxon>Lamiales</taxon>
        <taxon>Lentibulariaceae</taxon>
        <taxon>Genlisea</taxon>
    </lineage>
</organism>
<name>S8CNA9_9LAMI</name>
<sequence>MAAGKMKTVMGLQRSTAPKQTPAKNQAKGSGAGGAFSRPFGVHFPRSSAQVQPRPPD</sequence>
<feature type="compositionally biased region" description="Polar residues" evidence="1">
    <location>
        <begin position="13"/>
        <end position="28"/>
    </location>
</feature>
<dbReference type="EMBL" id="AUSU01003767">
    <property type="protein sequence ID" value="EPS66271.1"/>
    <property type="molecule type" value="Genomic_DNA"/>
</dbReference>
<evidence type="ECO:0000313" key="3">
    <source>
        <dbReference type="Proteomes" id="UP000015453"/>
    </source>
</evidence>
<comment type="caution">
    <text evidence="2">The sequence shown here is derived from an EMBL/GenBank/DDBJ whole genome shotgun (WGS) entry which is preliminary data.</text>
</comment>
<keyword evidence="3" id="KW-1185">Reference proteome</keyword>